<organism evidence="1 2">
    <name type="scientific">Oidiodendron maius (strain Zn)</name>
    <dbReference type="NCBI Taxonomy" id="913774"/>
    <lineage>
        <taxon>Eukaryota</taxon>
        <taxon>Fungi</taxon>
        <taxon>Dikarya</taxon>
        <taxon>Ascomycota</taxon>
        <taxon>Pezizomycotina</taxon>
        <taxon>Leotiomycetes</taxon>
        <taxon>Leotiomycetes incertae sedis</taxon>
        <taxon>Myxotrichaceae</taxon>
        <taxon>Oidiodendron</taxon>
    </lineage>
</organism>
<dbReference type="EMBL" id="KN832876">
    <property type="protein sequence ID" value="KIN01187.1"/>
    <property type="molecule type" value="Genomic_DNA"/>
</dbReference>
<reference evidence="2" key="2">
    <citation type="submission" date="2015-01" db="EMBL/GenBank/DDBJ databases">
        <title>Evolutionary Origins and Diversification of the Mycorrhizal Mutualists.</title>
        <authorList>
            <consortium name="DOE Joint Genome Institute"/>
            <consortium name="Mycorrhizal Genomics Consortium"/>
            <person name="Kohler A."/>
            <person name="Kuo A."/>
            <person name="Nagy L.G."/>
            <person name="Floudas D."/>
            <person name="Copeland A."/>
            <person name="Barry K.W."/>
            <person name="Cichocki N."/>
            <person name="Veneault-Fourrey C."/>
            <person name="LaButti K."/>
            <person name="Lindquist E.A."/>
            <person name="Lipzen A."/>
            <person name="Lundell T."/>
            <person name="Morin E."/>
            <person name="Murat C."/>
            <person name="Riley R."/>
            <person name="Ohm R."/>
            <person name="Sun H."/>
            <person name="Tunlid A."/>
            <person name="Henrissat B."/>
            <person name="Grigoriev I.V."/>
            <person name="Hibbett D.S."/>
            <person name="Martin F."/>
        </authorList>
    </citation>
    <scope>NUCLEOTIDE SEQUENCE [LARGE SCALE GENOMIC DNA]</scope>
    <source>
        <strain evidence="2">Zn</strain>
    </source>
</reference>
<proteinExistence type="predicted"/>
<evidence type="ECO:0000313" key="2">
    <source>
        <dbReference type="Proteomes" id="UP000054321"/>
    </source>
</evidence>
<gene>
    <name evidence="1" type="ORF">OIDMADRAFT_145295</name>
</gene>
<evidence type="ECO:0000313" key="1">
    <source>
        <dbReference type="EMBL" id="KIN01187.1"/>
    </source>
</evidence>
<dbReference type="HOGENOM" id="CLU_1434834_0_0_1"/>
<reference evidence="1 2" key="1">
    <citation type="submission" date="2014-04" db="EMBL/GenBank/DDBJ databases">
        <authorList>
            <consortium name="DOE Joint Genome Institute"/>
            <person name="Kuo A."/>
            <person name="Martino E."/>
            <person name="Perotto S."/>
            <person name="Kohler A."/>
            <person name="Nagy L.G."/>
            <person name="Floudas D."/>
            <person name="Copeland A."/>
            <person name="Barry K.W."/>
            <person name="Cichocki N."/>
            <person name="Veneault-Fourrey C."/>
            <person name="LaButti K."/>
            <person name="Lindquist E.A."/>
            <person name="Lipzen A."/>
            <person name="Lundell T."/>
            <person name="Morin E."/>
            <person name="Murat C."/>
            <person name="Sun H."/>
            <person name="Tunlid A."/>
            <person name="Henrissat B."/>
            <person name="Grigoriev I.V."/>
            <person name="Hibbett D.S."/>
            <person name="Martin F."/>
            <person name="Nordberg H.P."/>
            <person name="Cantor M.N."/>
            <person name="Hua S.X."/>
        </authorList>
    </citation>
    <scope>NUCLEOTIDE SEQUENCE [LARGE SCALE GENOMIC DNA]</scope>
    <source>
        <strain evidence="1 2">Zn</strain>
    </source>
</reference>
<dbReference type="InParanoid" id="A0A0C3HFU5"/>
<name>A0A0C3HFU5_OIDMZ</name>
<accession>A0A0C3HFU5</accession>
<sequence length="189" mass="20254">MASAALNIGLVAQPFHSASERRSPSSASGVVSRTAGPVALTAQAPRHGARGLHDDAFISPAHVYRMRGKIMYKKATTLCLAASWAKYFGEQIFFFSSARSCRLVGNCSFVRAFSSVSLFIHGCSCSCEASGVGLAGRLAERQLWLHTAQTLVCVGRGLLRSLRCSADHAGVDGSTRYQSVYDEAIDDDF</sequence>
<dbReference type="Proteomes" id="UP000054321">
    <property type="component" value="Unassembled WGS sequence"/>
</dbReference>
<dbReference type="AlphaFoldDB" id="A0A0C3HFU5"/>
<keyword evidence="2" id="KW-1185">Reference proteome</keyword>
<protein>
    <submittedName>
        <fullName evidence="1">Uncharacterized protein</fullName>
    </submittedName>
</protein>